<sequence length="223" mass="25348">MKRARYCAAPGVINGKIYVIGGRRKQDDDWVEVFDVDLEVWQTVPSQCPEDGSNDGWFDTYVVMQGKIFILDDFCCLAYEPREGLWQSWGYESELHRLWSSSLSSCVVGDLLFTLDLTCPLGLPIAVYNPNEMVWKPLLTVYMYSFTWFGGSPVWSMANLGGKLEVLGDFFRGSTDIVCVEITFETREEGHLWGNVESTTAVYTDDHKETMFPIVKLCQTVTV</sequence>
<organism evidence="2 3">
    <name type="scientific">Camelina sativa</name>
    <name type="common">False flax</name>
    <name type="synonym">Myagrum sativum</name>
    <dbReference type="NCBI Taxonomy" id="90675"/>
    <lineage>
        <taxon>Eukaryota</taxon>
        <taxon>Viridiplantae</taxon>
        <taxon>Streptophyta</taxon>
        <taxon>Embryophyta</taxon>
        <taxon>Tracheophyta</taxon>
        <taxon>Spermatophyta</taxon>
        <taxon>Magnoliopsida</taxon>
        <taxon>eudicotyledons</taxon>
        <taxon>Gunneridae</taxon>
        <taxon>Pentapetalae</taxon>
        <taxon>rosids</taxon>
        <taxon>malvids</taxon>
        <taxon>Brassicales</taxon>
        <taxon>Brassicaceae</taxon>
        <taxon>Camelineae</taxon>
        <taxon>Camelina</taxon>
    </lineage>
</organism>
<dbReference type="InterPro" id="IPR015915">
    <property type="entry name" value="Kelch-typ_b-propeller"/>
</dbReference>
<evidence type="ECO:0000313" key="3">
    <source>
        <dbReference type="RefSeq" id="XP_019087554.1"/>
    </source>
</evidence>
<keyword evidence="2" id="KW-1185">Reference proteome</keyword>
<dbReference type="InterPro" id="IPR050354">
    <property type="entry name" value="F-box/kelch-repeat_ARATH"/>
</dbReference>
<dbReference type="SUPFAM" id="SSF117281">
    <property type="entry name" value="Kelch motif"/>
    <property type="match status" value="1"/>
</dbReference>
<dbReference type="Gene3D" id="2.120.10.80">
    <property type="entry name" value="Kelch-type beta propeller"/>
    <property type="match status" value="1"/>
</dbReference>
<dbReference type="Pfam" id="PF25210">
    <property type="entry name" value="Kelch_FKB95"/>
    <property type="match status" value="1"/>
</dbReference>
<evidence type="ECO:0000313" key="2">
    <source>
        <dbReference type="Proteomes" id="UP000694864"/>
    </source>
</evidence>
<dbReference type="Proteomes" id="UP000694864">
    <property type="component" value="Chromosome 11"/>
</dbReference>
<dbReference type="GeneID" id="104728518"/>
<accession>A0ABM1QLB6</accession>
<dbReference type="RefSeq" id="XP_019087554.1">
    <property type="nucleotide sequence ID" value="XM_019232009.1"/>
</dbReference>
<proteinExistence type="predicted"/>
<dbReference type="PANTHER" id="PTHR24414:SF65">
    <property type="entry name" value="F-BOX DOMAIN-CONTAINING PROTEIN"/>
    <property type="match status" value="1"/>
</dbReference>
<gene>
    <name evidence="3" type="primary">LOC104728518</name>
</gene>
<protein>
    <submittedName>
        <fullName evidence="3">F-box/kelch-repeat protein At2g29820</fullName>
    </submittedName>
</protein>
<reference evidence="2" key="1">
    <citation type="journal article" date="2014" name="Nat. Commun.">
        <title>The emerging biofuel crop Camelina sativa retains a highly undifferentiated hexaploid genome structure.</title>
        <authorList>
            <person name="Kagale S."/>
            <person name="Koh C."/>
            <person name="Nixon J."/>
            <person name="Bollina V."/>
            <person name="Clarke W.E."/>
            <person name="Tuteja R."/>
            <person name="Spillane C."/>
            <person name="Robinson S.J."/>
            <person name="Links M.G."/>
            <person name="Clarke C."/>
            <person name="Higgins E.E."/>
            <person name="Huebert T."/>
            <person name="Sharpe A.G."/>
            <person name="Parkin I.A."/>
        </authorList>
    </citation>
    <scope>NUCLEOTIDE SEQUENCE [LARGE SCALE GENOMIC DNA]</scope>
    <source>
        <strain evidence="2">cv. DH55</strain>
    </source>
</reference>
<dbReference type="PANTHER" id="PTHR24414">
    <property type="entry name" value="F-BOX/KELCH-REPEAT PROTEIN SKIP4"/>
    <property type="match status" value="1"/>
</dbReference>
<evidence type="ECO:0000259" key="1">
    <source>
        <dbReference type="Pfam" id="PF25210"/>
    </source>
</evidence>
<name>A0ABM1QLB6_CAMSA</name>
<dbReference type="InterPro" id="IPR057499">
    <property type="entry name" value="Kelch_FKB95"/>
</dbReference>
<reference evidence="3" key="2">
    <citation type="submission" date="2025-08" db="UniProtKB">
        <authorList>
            <consortium name="RefSeq"/>
        </authorList>
    </citation>
    <scope>IDENTIFICATION</scope>
    <source>
        <tissue evidence="3">Leaf</tissue>
    </source>
</reference>
<feature type="domain" description="FKB95-like N-terminal Kelch" evidence="1">
    <location>
        <begin position="1"/>
        <end position="202"/>
    </location>
</feature>